<dbReference type="PANTHER" id="PTHR44103:SF1">
    <property type="entry name" value="PROPROTEIN CONVERTASE P"/>
    <property type="match status" value="1"/>
</dbReference>
<dbReference type="PANTHER" id="PTHR44103">
    <property type="entry name" value="PROPROTEIN CONVERTASE P"/>
    <property type="match status" value="1"/>
</dbReference>
<feature type="compositionally biased region" description="Basic and acidic residues" evidence="2">
    <location>
        <begin position="27"/>
        <end position="38"/>
    </location>
</feature>
<keyword evidence="1" id="KW-0732">Signal</keyword>
<evidence type="ECO:0000256" key="2">
    <source>
        <dbReference type="SAM" id="MobiDB-lite"/>
    </source>
</evidence>
<feature type="region of interest" description="Disordered" evidence="2">
    <location>
        <begin position="1"/>
        <end position="42"/>
    </location>
</feature>
<gene>
    <name evidence="3" type="ORF">ACFPC0_23790</name>
</gene>
<dbReference type="RefSeq" id="WP_381741769.1">
    <property type="nucleotide sequence ID" value="NZ_JBHSDP010000024.1"/>
</dbReference>
<dbReference type="InterPro" id="IPR028994">
    <property type="entry name" value="Integrin_alpha_N"/>
</dbReference>
<dbReference type="SUPFAM" id="SSF69318">
    <property type="entry name" value="Integrin alpha N-terminal domain"/>
    <property type="match status" value="2"/>
</dbReference>
<dbReference type="InterPro" id="IPR013517">
    <property type="entry name" value="FG-GAP"/>
</dbReference>
<evidence type="ECO:0000313" key="4">
    <source>
        <dbReference type="Proteomes" id="UP001595824"/>
    </source>
</evidence>
<evidence type="ECO:0000256" key="1">
    <source>
        <dbReference type="ARBA" id="ARBA00022729"/>
    </source>
</evidence>
<proteinExistence type="predicted"/>
<protein>
    <submittedName>
        <fullName evidence="3">FG-GAP repeat domain-containing protein</fullName>
    </submittedName>
</protein>
<accession>A0ABV8TJ81</accession>
<dbReference type="EMBL" id="JBHSDP010000024">
    <property type="protein sequence ID" value="MFC4330751.1"/>
    <property type="molecule type" value="Genomic_DNA"/>
</dbReference>
<comment type="caution">
    <text evidence="3">The sequence shown here is derived from an EMBL/GenBank/DDBJ whole genome shotgun (WGS) entry which is preliminary data.</text>
</comment>
<name>A0ABV8TJ81_9ACTN</name>
<reference evidence="4" key="1">
    <citation type="journal article" date="2019" name="Int. J. Syst. Evol. Microbiol.">
        <title>The Global Catalogue of Microorganisms (GCM) 10K type strain sequencing project: providing services to taxonomists for standard genome sequencing and annotation.</title>
        <authorList>
            <consortium name="The Broad Institute Genomics Platform"/>
            <consortium name="The Broad Institute Genome Sequencing Center for Infectious Disease"/>
            <person name="Wu L."/>
            <person name="Ma J."/>
        </authorList>
    </citation>
    <scope>NUCLEOTIDE SEQUENCE [LARGE SCALE GENOMIC DNA]</scope>
    <source>
        <strain evidence="4">PCU 347</strain>
    </source>
</reference>
<dbReference type="Pfam" id="PF13517">
    <property type="entry name" value="FG-GAP_3"/>
    <property type="match status" value="2"/>
</dbReference>
<dbReference type="Proteomes" id="UP001595824">
    <property type="component" value="Unassembled WGS sequence"/>
</dbReference>
<keyword evidence="4" id="KW-1185">Reference proteome</keyword>
<evidence type="ECO:0000313" key="3">
    <source>
        <dbReference type="EMBL" id="MFC4330751.1"/>
    </source>
</evidence>
<sequence>MFLSTPALAADKPSQDVSIPAPKAKTPKGDRPQADPRARSLRAGTKAVAASLDLDGDKIGDNLVRLDDGTVLAWLSSTNDFTPYTIDTATPDEKQKDIITPGNLDGSGGDEVLTLSTTGTLSLYQSNGTDGTGPALWTGQGWQIYNKVFAPGDVTGDGKPDLLARTYSGDLYLYQGTGSDSSPFRARVLVGSGWSMFDQLVGVGDMNKDGIGDVVARTPSGDLYFYAGKGSATAPLATRTKIGSGWNAYNQIIAAGDWNGDGLGDLLGRTASGDLYSYYADGSGNFAARQKNGSGFEPVDLFAGSGANPYWGKSSLIGLDNAGTLFWYGAQHNGQFSARSQISDTGGWAGAQIGYASSLDPDGYADLLELYSGTLYNYGAGADDALATGWSNYKLFIGPGDLNDDGKGDLLARDGSGNLYLFRGNGTGASVASPIKIGGGWNAYDKIVGAGDLTGDGRADVLARTPSGTLYLYRGTGNSSAPFAGKVKIGDGWQQYNKLASPGDLDGDNNADLVAVNSKGELYRYGSTGQGQFKARVKLGTGWNTYKNLY</sequence>
<organism evidence="3 4">
    <name type="scientific">Streptomyces andamanensis</name>
    <dbReference type="NCBI Taxonomy" id="1565035"/>
    <lineage>
        <taxon>Bacteria</taxon>
        <taxon>Bacillati</taxon>
        <taxon>Actinomycetota</taxon>
        <taxon>Actinomycetes</taxon>
        <taxon>Kitasatosporales</taxon>
        <taxon>Streptomycetaceae</taxon>
        <taxon>Streptomyces</taxon>
    </lineage>
</organism>
<dbReference type="Gene3D" id="2.115.10.10">
    <property type="entry name" value="Tachylectin 2"/>
    <property type="match status" value="2"/>
</dbReference>